<dbReference type="AlphaFoldDB" id="A0AA88A5E5"/>
<reference evidence="2" key="1">
    <citation type="submission" date="2023-07" db="EMBL/GenBank/DDBJ databases">
        <title>draft genome sequence of fig (Ficus carica).</title>
        <authorList>
            <person name="Takahashi T."/>
            <person name="Nishimura K."/>
        </authorList>
    </citation>
    <scope>NUCLEOTIDE SEQUENCE</scope>
</reference>
<feature type="compositionally biased region" description="Basic and acidic residues" evidence="1">
    <location>
        <begin position="34"/>
        <end position="56"/>
    </location>
</feature>
<dbReference type="Proteomes" id="UP001187192">
    <property type="component" value="Unassembled WGS sequence"/>
</dbReference>
<feature type="compositionally biased region" description="Polar residues" evidence="1">
    <location>
        <begin position="1"/>
        <end position="13"/>
    </location>
</feature>
<organism evidence="2 3">
    <name type="scientific">Ficus carica</name>
    <name type="common">Common fig</name>
    <dbReference type="NCBI Taxonomy" id="3494"/>
    <lineage>
        <taxon>Eukaryota</taxon>
        <taxon>Viridiplantae</taxon>
        <taxon>Streptophyta</taxon>
        <taxon>Embryophyta</taxon>
        <taxon>Tracheophyta</taxon>
        <taxon>Spermatophyta</taxon>
        <taxon>Magnoliopsida</taxon>
        <taxon>eudicotyledons</taxon>
        <taxon>Gunneridae</taxon>
        <taxon>Pentapetalae</taxon>
        <taxon>rosids</taxon>
        <taxon>fabids</taxon>
        <taxon>Rosales</taxon>
        <taxon>Moraceae</taxon>
        <taxon>Ficeae</taxon>
        <taxon>Ficus</taxon>
    </lineage>
</organism>
<dbReference type="EMBL" id="BTGU01000009">
    <property type="protein sequence ID" value="GMN39478.1"/>
    <property type="molecule type" value="Genomic_DNA"/>
</dbReference>
<evidence type="ECO:0000256" key="1">
    <source>
        <dbReference type="SAM" id="MobiDB-lite"/>
    </source>
</evidence>
<evidence type="ECO:0000313" key="3">
    <source>
        <dbReference type="Proteomes" id="UP001187192"/>
    </source>
</evidence>
<protein>
    <recommendedName>
        <fullName evidence="4">Protein BIC1</fullName>
    </recommendedName>
</protein>
<accession>A0AA88A5E5</accession>
<keyword evidence="3" id="KW-1185">Reference proteome</keyword>
<evidence type="ECO:0000313" key="2">
    <source>
        <dbReference type="EMBL" id="GMN39478.1"/>
    </source>
</evidence>
<proteinExistence type="predicted"/>
<dbReference type="PANTHER" id="PTHR34207:SF2">
    <property type="entry name" value="PROTEIN BIC1"/>
    <property type="match status" value="1"/>
</dbReference>
<evidence type="ECO:0008006" key="4">
    <source>
        <dbReference type="Google" id="ProtNLM"/>
    </source>
</evidence>
<gene>
    <name evidence="2" type="ORF">TIFTF001_008714</name>
</gene>
<comment type="caution">
    <text evidence="2">The sequence shown here is derived from an EMBL/GenBank/DDBJ whole genome shotgun (WGS) entry which is preliminary data.</text>
</comment>
<dbReference type="GO" id="GO:0009785">
    <property type="term" value="P:blue light signaling pathway"/>
    <property type="evidence" value="ECO:0007669"/>
    <property type="project" value="InterPro"/>
</dbReference>
<dbReference type="PANTHER" id="PTHR34207">
    <property type="entry name" value="PROTEIN BIC1"/>
    <property type="match status" value="1"/>
</dbReference>
<name>A0AA88A5E5_FICCA</name>
<dbReference type="InterPro" id="IPR040374">
    <property type="entry name" value="BIC"/>
</dbReference>
<sequence>MADQVSSDHVPSTNDERIPPPSSEEVLVISESGHVNDDDHVGTPKTRQEKTEKDNIVEGSSGLQDVVSLSSWLPCKEVTSSSSTTSCEASEDNGRERLKRHRIEMAGRVWIPDIWGQEDLLKDWIDCSTFDACLVPKGIMSARAALAEEGRRATSGGLRIENRC</sequence>
<dbReference type="CDD" id="cd22645">
    <property type="entry name" value="BIC1_CID"/>
    <property type="match status" value="1"/>
</dbReference>
<feature type="region of interest" description="Disordered" evidence="1">
    <location>
        <begin position="1"/>
        <end position="60"/>
    </location>
</feature>